<evidence type="ECO:0000256" key="1">
    <source>
        <dbReference type="SAM" id="MobiDB-lite"/>
    </source>
</evidence>
<dbReference type="GeneID" id="68308019"/>
<name>A0A9P8IUT3_9HYPO</name>
<keyword evidence="3" id="KW-1185">Reference proteome</keyword>
<proteinExistence type="predicted"/>
<organism evidence="2 3">
    <name type="scientific">Fusarium musae</name>
    <dbReference type="NCBI Taxonomy" id="1042133"/>
    <lineage>
        <taxon>Eukaryota</taxon>
        <taxon>Fungi</taxon>
        <taxon>Dikarya</taxon>
        <taxon>Ascomycota</taxon>
        <taxon>Pezizomycotina</taxon>
        <taxon>Sordariomycetes</taxon>
        <taxon>Hypocreomycetidae</taxon>
        <taxon>Hypocreales</taxon>
        <taxon>Nectriaceae</taxon>
        <taxon>Fusarium</taxon>
    </lineage>
</organism>
<comment type="caution">
    <text evidence="2">The sequence shown here is derived from an EMBL/GenBank/DDBJ whole genome shotgun (WGS) entry which is preliminary data.</text>
</comment>
<accession>A0A9P8IUT3</accession>
<evidence type="ECO:0000313" key="3">
    <source>
        <dbReference type="Proteomes" id="UP000827133"/>
    </source>
</evidence>
<gene>
    <name evidence="2" type="ORF">J7337_000162</name>
</gene>
<feature type="region of interest" description="Disordered" evidence="1">
    <location>
        <begin position="43"/>
        <end position="65"/>
    </location>
</feature>
<dbReference type="KEGG" id="fmu:J7337_000162"/>
<reference evidence="2" key="1">
    <citation type="journal article" date="2021" name="Mol. Plant Microbe Interact.">
        <title>Telomere to telomere genome assembly of Fusarium musae F31, causal agent of crown rot disease of banana.</title>
        <authorList>
            <person name="Degradi L."/>
            <person name="Tava V."/>
            <person name="Kunova A."/>
            <person name="Cortesi P."/>
            <person name="Saracchi M."/>
            <person name="Pasquali M."/>
        </authorList>
    </citation>
    <scope>NUCLEOTIDE SEQUENCE</scope>
    <source>
        <strain evidence="2">F31</strain>
    </source>
</reference>
<sequence length="213" mass="22656">MEVVTGMTGTKPAPEAVAVPQAIGTRLPDSGLHYYNPGFRFPDSGSRYPNTSPSHVTKSGSSRIPGSADDARMLPHIEVTIPLLSCVAAQNPHPGAGILPVPTLAVPAASLDSVTNRRRMASIAGLSQEEQEFLERHRLEDLLRPVWRASDSNIVGGHMRGSNLEGVQPIPTLAVPTASLDSVTPVQSPEKYESGNAVRFAPSQHPAVSCWVI</sequence>
<dbReference type="Proteomes" id="UP000827133">
    <property type="component" value="Unassembled WGS sequence"/>
</dbReference>
<dbReference type="AlphaFoldDB" id="A0A9P8IUT3"/>
<evidence type="ECO:0000313" key="2">
    <source>
        <dbReference type="EMBL" id="KAG9506629.1"/>
    </source>
</evidence>
<dbReference type="RefSeq" id="XP_044685628.1">
    <property type="nucleotide sequence ID" value="XM_044817926.1"/>
</dbReference>
<protein>
    <submittedName>
        <fullName evidence="2">Uncharacterized protein</fullName>
    </submittedName>
</protein>
<feature type="compositionally biased region" description="Polar residues" evidence="1">
    <location>
        <begin position="47"/>
        <end position="64"/>
    </location>
</feature>
<dbReference type="EMBL" id="JAHBCI010000001">
    <property type="protein sequence ID" value="KAG9506629.1"/>
    <property type="molecule type" value="Genomic_DNA"/>
</dbReference>